<evidence type="ECO:0008006" key="3">
    <source>
        <dbReference type="Google" id="ProtNLM"/>
    </source>
</evidence>
<dbReference type="EMBL" id="FQYO01000003">
    <property type="protein sequence ID" value="SHI86537.1"/>
    <property type="molecule type" value="Genomic_DNA"/>
</dbReference>
<protein>
    <recommendedName>
        <fullName evidence="3">Cyclase</fullName>
    </recommendedName>
</protein>
<evidence type="ECO:0000313" key="2">
    <source>
        <dbReference type="Proteomes" id="UP000184292"/>
    </source>
</evidence>
<gene>
    <name evidence="1" type="ORF">SAMN05444417_2067</name>
</gene>
<evidence type="ECO:0000313" key="1">
    <source>
        <dbReference type="EMBL" id="SHI86537.1"/>
    </source>
</evidence>
<dbReference type="STRING" id="1447782.SAMN05444417_2067"/>
<reference evidence="1 2" key="1">
    <citation type="submission" date="2016-11" db="EMBL/GenBank/DDBJ databases">
        <authorList>
            <person name="Jaros S."/>
            <person name="Januszkiewicz K."/>
            <person name="Wedrychowicz H."/>
        </authorList>
    </citation>
    <scope>NUCLEOTIDE SEQUENCE [LARGE SCALE GENOMIC DNA]</scope>
    <source>
        <strain evidence="1 2">DSM 100565</strain>
    </source>
</reference>
<accession>A0A1M6EM07</accession>
<dbReference type="OrthoDB" id="7726846at2"/>
<proteinExistence type="predicted"/>
<organism evidence="1 2">
    <name type="scientific">Wenxinia saemankumensis</name>
    <dbReference type="NCBI Taxonomy" id="1447782"/>
    <lineage>
        <taxon>Bacteria</taxon>
        <taxon>Pseudomonadati</taxon>
        <taxon>Pseudomonadota</taxon>
        <taxon>Alphaproteobacteria</taxon>
        <taxon>Rhodobacterales</taxon>
        <taxon>Roseobacteraceae</taxon>
        <taxon>Wenxinia</taxon>
    </lineage>
</organism>
<dbReference type="RefSeq" id="WP_073329543.1">
    <property type="nucleotide sequence ID" value="NZ_FQYO01000003.1"/>
</dbReference>
<sequence>MQLLLQIDTPDYEGWKSAFDADAEDRMHAGLTLLQLWRDADTNGQAFALFEVNDRAKAEAWVQKERGFGGQMTASFLLTA</sequence>
<name>A0A1M6EM07_9RHOB</name>
<dbReference type="Proteomes" id="UP000184292">
    <property type="component" value="Unassembled WGS sequence"/>
</dbReference>
<keyword evidence="2" id="KW-1185">Reference proteome</keyword>
<dbReference type="AlphaFoldDB" id="A0A1M6EM07"/>